<evidence type="ECO:0000259" key="3">
    <source>
        <dbReference type="Pfam" id="PF16220"/>
    </source>
</evidence>
<reference evidence="4 5" key="1">
    <citation type="submission" date="2012-09" db="EMBL/GenBank/DDBJ databases">
        <title>Draft Genome Sequences of 6 Strains from Genus Thauera.</title>
        <authorList>
            <person name="Liu B."/>
            <person name="Shapleigh J.P."/>
            <person name="Frostegard A.H."/>
        </authorList>
    </citation>
    <scope>NUCLEOTIDE SEQUENCE [LARGE SCALE GENOMIC DNA]</scope>
    <source>
        <strain evidence="5">47Lol / DSM 12138</strain>
    </source>
</reference>
<accession>N6Z0I0</accession>
<feature type="transmembrane region" description="Helical" evidence="1">
    <location>
        <begin position="96"/>
        <end position="113"/>
    </location>
</feature>
<dbReference type="PANTHER" id="PTHR30273">
    <property type="entry name" value="PERIPLASMIC SIGNAL SENSOR AND SIGMA FACTOR ACTIVATOR FECR-RELATED"/>
    <property type="match status" value="1"/>
</dbReference>
<organism evidence="4 5">
    <name type="scientific">Thauera linaloolentis (strain DSM 12138 / JCM 21573 / CCUG 41526 / CIP 105981 / IAM 15112 / NBRC 102519 / 47Lol)</name>
    <dbReference type="NCBI Taxonomy" id="1123367"/>
    <lineage>
        <taxon>Bacteria</taxon>
        <taxon>Pseudomonadati</taxon>
        <taxon>Pseudomonadota</taxon>
        <taxon>Betaproteobacteria</taxon>
        <taxon>Rhodocyclales</taxon>
        <taxon>Zoogloeaceae</taxon>
        <taxon>Thauera</taxon>
    </lineage>
</organism>
<dbReference type="InterPro" id="IPR006860">
    <property type="entry name" value="FecR"/>
</dbReference>
<dbReference type="InterPro" id="IPR012373">
    <property type="entry name" value="Ferrdict_sens_TM"/>
</dbReference>
<dbReference type="PIRSF" id="PIRSF018266">
    <property type="entry name" value="FecR"/>
    <property type="match status" value="1"/>
</dbReference>
<keyword evidence="1" id="KW-0472">Membrane</keyword>
<dbReference type="Pfam" id="PF16220">
    <property type="entry name" value="DUF4880"/>
    <property type="match status" value="1"/>
</dbReference>
<dbReference type="AlphaFoldDB" id="N6Z0I0"/>
<dbReference type="eggNOG" id="COG3712">
    <property type="taxonomic scope" value="Bacteria"/>
</dbReference>
<name>N6Z0I0_THAL4</name>
<keyword evidence="1 4" id="KW-0812">Transmembrane</keyword>
<proteinExistence type="predicted"/>
<evidence type="ECO:0000259" key="2">
    <source>
        <dbReference type="Pfam" id="PF04773"/>
    </source>
</evidence>
<gene>
    <name evidence="4" type="ORF">C666_09950</name>
</gene>
<evidence type="ECO:0000256" key="1">
    <source>
        <dbReference type="SAM" id="Phobius"/>
    </source>
</evidence>
<sequence length="344" mass="36887">MARPNDAMSACSRDDEKPVSRRVLDDAIAWQLQLDGMAAGHPERTAHKAWLAAHPDHARAWRQLAQIDAELGALPRQAPIRHVLARSRRRAGWKEAAGTFVLALAVGLGTLLIDRHQPIGGLLADYRTGTGERRTVTLPDNTVIVLNSRSAVDVDFGADRRAVRLREGEIHIETAHGDPAERRPFIVLTADGSLRALGTRFIVRRDDGGTLLTVTESAVLARSAVCPAEPEAACAAEQRVDAGQRLHLTADAVGAVLPARADAEAWKEGMLVVDGEPLAAVAAELARYRPGLLWVAPDAADLRVTGTLPLDDGERALAVLAASLPVRVVRYGGWLVSIEAAPAR</sequence>
<feature type="domain" description="FecR protein" evidence="2">
    <location>
        <begin position="125"/>
        <end position="219"/>
    </location>
</feature>
<keyword evidence="5" id="KW-1185">Reference proteome</keyword>
<feature type="domain" description="FecR N-terminal" evidence="3">
    <location>
        <begin position="25"/>
        <end position="66"/>
    </location>
</feature>
<dbReference type="PANTHER" id="PTHR30273:SF2">
    <property type="entry name" value="PROTEIN FECR"/>
    <property type="match status" value="1"/>
</dbReference>
<dbReference type="Gene3D" id="2.60.120.1440">
    <property type="match status" value="1"/>
</dbReference>
<evidence type="ECO:0000313" key="4">
    <source>
        <dbReference type="EMBL" id="ENO87883.1"/>
    </source>
</evidence>
<evidence type="ECO:0000313" key="5">
    <source>
        <dbReference type="Proteomes" id="UP000013232"/>
    </source>
</evidence>
<keyword evidence="1" id="KW-1133">Transmembrane helix</keyword>
<protein>
    <submittedName>
        <fullName evidence="4">Transmembrane sensor</fullName>
    </submittedName>
</protein>
<dbReference type="Proteomes" id="UP000013232">
    <property type="component" value="Unassembled WGS sequence"/>
</dbReference>
<dbReference type="GO" id="GO:0016989">
    <property type="term" value="F:sigma factor antagonist activity"/>
    <property type="evidence" value="ECO:0007669"/>
    <property type="project" value="TreeGrafter"/>
</dbReference>
<dbReference type="STRING" id="1123367.GCA_000621305_03670"/>
<dbReference type="Pfam" id="PF04773">
    <property type="entry name" value="FecR"/>
    <property type="match status" value="1"/>
</dbReference>
<comment type="caution">
    <text evidence="4">The sequence shown here is derived from an EMBL/GenBank/DDBJ whole genome shotgun (WGS) entry which is preliminary data.</text>
</comment>
<dbReference type="EMBL" id="AMXE01000032">
    <property type="protein sequence ID" value="ENO87883.1"/>
    <property type="molecule type" value="Genomic_DNA"/>
</dbReference>
<dbReference type="InterPro" id="IPR032623">
    <property type="entry name" value="FecR_N"/>
</dbReference>